<feature type="region of interest" description="Disordered" evidence="1">
    <location>
        <begin position="20"/>
        <end position="44"/>
    </location>
</feature>
<proteinExistence type="predicted"/>
<protein>
    <submittedName>
        <fullName evidence="2">Uncharacterized protein</fullName>
    </submittedName>
</protein>
<feature type="non-terminal residue" evidence="2">
    <location>
        <position position="1"/>
    </location>
</feature>
<comment type="caution">
    <text evidence="2">The sequence shown here is derived from an EMBL/GenBank/DDBJ whole genome shotgun (WGS) entry which is preliminary data.</text>
</comment>
<gene>
    <name evidence="2" type="ORF">Tci_866972</name>
</gene>
<organism evidence="2">
    <name type="scientific">Tanacetum cinerariifolium</name>
    <name type="common">Dalmatian daisy</name>
    <name type="synonym">Chrysanthemum cinerariifolium</name>
    <dbReference type="NCBI Taxonomy" id="118510"/>
    <lineage>
        <taxon>Eukaryota</taxon>
        <taxon>Viridiplantae</taxon>
        <taxon>Streptophyta</taxon>
        <taxon>Embryophyta</taxon>
        <taxon>Tracheophyta</taxon>
        <taxon>Spermatophyta</taxon>
        <taxon>Magnoliopsida</taxon>
        <taxon>eudicotyledons</taxon>
        <taxon>Gunneridae</taxon>
        <taxon>Pentapetalae</taxon>
        <taxon>asterids</taxon>
        <taxon>campanulids</taxon>
        <taxon>Asterales</taxon>
        <taxon>Asteraceae</taxon>
        <taxon>Asteroideae</taxon>
        <taxon>Anthemideae</taxon>
        <taxon>Anthemidinae</taxon>
        <taxon>Tanacetum</taxon>
    </lineage>
</organism>
<dbReference type="EMBL" id="BKCJ011151922">
    <property type="protein sequence ID" value="GFC95002.1"/>
    <property type="molecule type" value="Genomic_DNA"/>
</dbReference>
<dbReference type="AlphaFoldDB" id="A0A699SC13"/>
<sequence length="44" mass="4767">NKTPIGMKTCQQKHNTLAAGMTTPNSTKVQMAGPSLRQSRLELP</sequence>
<name>A0A699SC13_TANCI</name>
<accession>A0A699SC13</accession>
<evidence type="ECO:0000313" key="2">
    <source>
        <dbReference type="EMBL" id="GFC95002.1"/>
    </source>
</evidence>
<reference evidence="2" key="1">
    <citation type="journal article" date="2019" name="Sci. Rep.">
        <title>Draft genome of Tanacetum cinerariifolium, the natural source of mosquito coil.</title>
        <authorList>
            <person name="Yamashiro T."/>
            <person name="Shiraishi A."/>
            <person name="Satake H."/>
            <person name="Nakayama K."/>
        </authorList>
    </citation>
    <scope>NUCLEOTIDE SEQUENCE</scope>
</reference>
<evidence type="ECO:0000256" key="1">
    <source>
        <dbReference type="SAM" id="MobiDB-lite"/>
    </source>
</evidence>